<dbReference type="InterPro" id="IPR012807">
    <property type="entry name" value="Anti-sigma_ChrR"/>
</dbReference>
<protein>
    <submittedName>
        <fullName evidence="2">Anti-sigma factor</fullName>
    </submittedName>
</protein>
<dbReference type="InterPro" id="IPR014710">
    <property type="entry name" value="RmlC-like_jellyroll"/>
</dbReference>
<comment type="caution">
    <text evidence="2">The sequence shown here is derived from an EMBL/GenBank/DDBJ whole genome shotgun (WGS) entry which is preliminary data.</text>
</comment>
<dbReference type="NCBIfam" id="TIGR02451">
    <property type="entry name" value="anti_sig_ChrR"/>
    <property type="match status" value="1"/>
</dbReference>
<dbReference type="RefSeq" id="WP_229837356.1">
    <property type="nucleotide sequence ID" value="NZ_BMZS01000008.1"/>
</dbReference>
<dbReference type="EMBL" id="BMZS01000008">
    <property type="protein sequence ID" value="GHD56033.1"/>
    <property type="molecule type" value="Genomic_DNA"/>
</dbReference>
<dbReference type="Pfam" id="PF12973">
    <property type="entry name" value="Cupin_7"/>
    <property type="match status" value="1"/>
</dbReference>
<proteinExistence type="predicted"/>
<name>A0A918XV81_9PROT</name>
<dbReference type="InterPro" id="IPR025979">
    <property type="entry name" value="ChrR-like_cupin_dom"/>
</dbReference>
<evidence type="ECO:0000313" key="2">
    <source>
        <dbReference type="EMBL" id="GHD56033.1"/>
    </source>
</evidence>
<accession>A0A918XV81</accession>
<dbReference type="AlphaFoldDB" id="A0A918XV81"/>
<organism evidence="2 3">
    <name type="scientific">Thalassobaculum fulvum</name>
    <dbReference type="NCBI Taxonomy" id="1633335"/>
    <lineage>
        <taxon>Bacteria</taxon>
        <taxon>Pseudomonadati</taxon>
        <taxon>Pseudomonadota</taxon>
        <taxon>Alphaproteobacteria</taxon>
        <taxon>Rhodospirillales</taxon>
        <taxon>Thalassobaculaceae</taxon>
        <taxon>Thalassobaculum</taxon>
    </lineage>
</organism>
<dbReference type="Gene3D" id="1.10.10.1320">
    <property type="entry name" value="Anti-sigma factor, zinc-finger domain"/>
    <property type="match status" value="1"/>
</dbReference>
<dbReference type="InterPro" id="IPR041916">
    <property type="entry name" value="Anti_sigma_zinc_sf"/>
</dbReference>
<reference evidence="2" key="1">
    <citation type="journal article" date="2014" name="Int. J. Syst. Evol. Microbiol.">
        <title>Complete genome sequence of Corynebacterium casei LMG S-19264T (=DSM 44701T), isolated from a smear-ripened cheese.</title>
        <authorList>
            <consortium name="US DOE Joint Genome Institute (JGI-PGF)"/>
            <person name="Walter F."/>
            <person name="Albersmeier A."/>
            <person name="Kalinowski J."/>
            <person name="Ruckert C."/>
        </authorList>
    </citation>
    <scope>NUCLEOTIDE SEQUENCE</scope>
    <source>
        <strain evidence="2">KCTC 42651</strain>
    </source>
</reference>
<evidence type="ECO:0000313" key="3">
    <source>
        <dbReference type="Proteomes" id="UP000630353"/>
    </source>
</evidence>
<dbReference type="Proteomes" id="UP000630353">
    <property type="component" value="Unassembled WGS sequence"/>
</dbReference>
<feature type="domain" description="ChrR-like cupin" evidence="1">
    <location>
        <begin position="112"/>
        <end position="201"/>
    </location>
</feature>
<evidence type="ECO:0000259" key="1">
    <source>
        <dbReference type="Pfam" id="PF12973"/>
    </source>
</evidence>
<dbReference type="Gene3D" id="2.60.120.10">
    <property type="entry name" value="Jelly Rolls"/>
    <property type="match status" value="1"/>
</dbReference>
<dbReference type="CDD" id="cd20301">
    <property type="entry name" value="cupin_ChrR"/>
    <property type="match status" value="1"/>
</dbReference>
<keyword evidence="3" id="KW-1185">Reference proteome</keyword>
<reference evidence="2" key="2">
    <citation type="submission" date="2020-09" db="EMBL/GenBank/DDBJ databases">
        <authorList>
            <person name="Sun Q."/>
            <person name="Kim S."/>
        </authorList>
    </citation>
    <scope>NUCLEOTIDE SEQUENCE</scope>
    <source>
        <strain evidence="2">KCTC 42651</strain>
    </source>
</reference>
<gene>
    <name evidence="2" type="ORF">GCM10017083_35640</name>
</gene>
<sequence length="223" mass="23471">MADAVPTFHPEPETLLGYAAGSLDEASSVLVATHLALCPRCRAEVRRLETVGGALTGSLEPVALAPDALATVLARLDEPEAPARRPAGPAFDRETLFSVPAPLRDYLGGNLSSLPWRWRGPSIRELPLAIGDGGPRASLIRVRPGTALPAHTHTGAETTLVLCGAFVDDGQSFARGDVSIATSDDDHQPVATPDAECLCFAVVDGPLRLTGPIGRLFNPFLRL</sequence>
<dbReference type="SUPFAM" id="SSF51182">
    <property type="entry name" value="RmlC-like cupins"/>
    <property type="match status" value="1"/>
</dbReference>
<dbReference type="InterPro" id="IPR011051">
    <property type="entry name" value="RmlC_Cupin_sf"/>
</dbReference>